<name>A0A3B1ANW3_9ZZZZ</name>
<gene>
    <name evidence="1" type="ORF">MNBD_GAMMA23-74</name>
</gene>
<reference evidence="1" key="1">
    <citation type="submission" date="2018-06" db="EMBL/GenBank/DDBJ databases">
        <authorList>
            <person name="Zhirakovskaya E."/>
        </authorList>
    </citation>
    <scope>NUCLEOTIDE SEQUENCE</scope>
</reference>
<proteinExistence type="predicted"/>
<evidence type="ECO:0008006" key="2">
    <source>
        <dbReference type="Google" id="ProtNLM"/>
    </source>
</evidence>
<dbReference type="InterPro" id="IPR021244">
    <property type="entry name" value="DUF2802"/>
</dbReference>
<dbReference type="Pfam" id="PF10975">
    <property type="entry name" value="DUF2802"/>
    <property type="match status" value="1"/>
</dbReference>
<dbReference type="AlphaFoldDB" id="A0A3B1ANW3"/>
<accession>A0A3B1ANW3</accession>
<dbReference type="EMBL" id="UOFT01000037">
    <property type="protein sequence ID" value="VAW94386.1"/>
    <property type="molecule type" value="Genomic_DNA"/>
</dbReference>
<protein>
    <recommendedName>
        <fullName evidence="2">DUF2802 domain-containing protein</fullName>
    </recommendedName>
</protein>
<sequence length="140" mass="15937">MENIQLVVNNLDKSTLPLFVFIGNVVFLLVTAILLQRMTQKLRREYAQVKTMREDLKAFSVAAIGMGKKVLQLEHHQRRAVKSTQAEKVVNYVEPVNQTYDEAAHMARQGKNVETIMHQCGLSHSEAELIFLMNRLDKAG</sequence>
<organism evidence="1">
    <name type="scientific">hydrothermal vent metagenome</name>
    <dbReference type="NCBI Taxonomy" id="652676"/>
    <lineage>
        <taxon>unclassified sequences</taxon>
        <taxon>metagenomes</taxon>
        <taxon>ecological metagenomes</taxon>
    </lineage>
</organism>
<evidence type="ECO:0000313" key="1">
    <source>
        <dbReference type="EMBL" id="VAW94386.1"/>
    </source>
</evidence>